<evidence type="ECO:0000313" key="10">
    <source>
        <dbReference type="Proteomes" id="UP001146469"/>
    </source>
</evidence>
<evidence type="ECO:0000256" key="1">
    <source>
        <dbReference type="ARBA" id="ARBA00004651"/>
    </source>
</evidence>
<evidence type="ECO:0000256" key="4">
    <source>
        <dbReference type="ARBA" id="ARBA00022692"/>
    </source>
</evidence>
<dbReference type="GO" id="GO:0016758">
    <property type="term" value="F:hexosyltransferase activity"/>
    <property type="evidence" value="ECO:0007669"/>
    <property type="project" value="InterPro"/>
</dbReference>
<keyword evidence="5 8" id="KW-1133">Transmembrane helix</keyword>
<comment type="similarity">
    <text evidence="7">Belongs to the glycosyltransferase 87 family.</text>
</comment>
<feature type="transmembrane region" description="Helical" evidence="8">
    <location>
        <begin position="213"/>
        <end position="232"/>
    </location>
</feature>
<evidence type="ECO:0000256" key="6">
    <source>
        <dbReference type="ARBA" id="ARBA00023136"/>
    </source>
</evidence>
<keyword evidence="3" id="KW-0808">Transferase</keyword>
<feature type="transmembrane region" description="Helical" evidence="8">
    <location>
        <begin position="104"/>
        <end position="125"/>
    </location>
</feature>
<accession>A0A9X3LNN2</accession>
<organism evidence="9 10">
    <name type="scientific">Corynebacterium evansiae</name>
    <dbReference type="NCBI Taxonomy" id="2913499"/>
    <lineage>
        <taxon>Bacteria</taxon>
        <taxon>Bacillati</taxon>
        <taxon>Actinomycetota</taxon>
        <taxon>Actinomycetes</taxon>
        <taxon>Mycobacteriales</taxon>
        <taxon>Corynebacteriaceae</taxon>
        <taxon>Corynebacterium</taxon>
    </lineage>
</organism>
<keyword evidence="6 8" id="KW-0472">Membrane</keyword>
<reference evidence="9" key="1">
    <citation type="submission" date="2022-02" db="EMBL/GenBank/DDBJ databases">
        <title>Corynebacterium sp. from urogenital microbiome.</title>
        <authorList>
            <person name="Cappelli E.A."/>
            <person name="Ribeiro T.G."/>
            <person name="Peixe L."/>
        </authorList>
    </citation>
    <scope>NUCLEOTIDE SEQUENCE</scope>
    <source>
        <strain evidence="9">C8Ua_174</strain>
    </source>
</reference>
<dbReference type="GO" id="GO:0005886">
    <property type="term" value="C:plasma membrane"/>
    <property type="evidence" value="ECO:0007669"/>
    <property type="project" value="UniProtKB-SubCell"/>
</dbReference>
<evidence type="ECO:0000256" key="3">
    <source>
        <dbReference type="ARBA" id="ARBA00022679"/>
    </source>
</evidence>
<feature type="transmembrane region" description="Helical" evidence="8">
    <location>
        <begin position="16"/>
        <end position="35"/>
    </location>
</feature>
<evidence type="ECO:0000256" key="5">
    <source>
        <dbReference type="ARBA" id="ARBA00022989"/>
    </source>
</evidence>
<feature type="transmembrane region" description="Helical" evidence="8">
    <location>
        <begin position="324"/>
        <end position="343"/>
    </location>
</feature>
<dbReference type="Proteomes" id="UP001146469">
    <property type="component" value="Unassembled WGS sequence"/>
</dbReference>
<evidence type="ECO:0000256" key="7">
    <source>
        <dbReference type="ARBA" id="ARBA00024033"/>
    </source>
</evidence>
<comment type="caution">
    <text evidence="9">The sequence shown here is derived from an EMBL/GenBank/DDBJ whole genome shotgun (WGS) entry which is preliminary data.</text>
</comment>
<sequence length="437" mass="47952">MSVIASTSSRGTSKRLPGAFGAFMGFALLAAYAVYRLTLPEVRASWFTNLFKWPTDFKVYYNAAVALNSGQELYSQPFVGGLPFTYPPFSGVIFRLLPLAPFEVAASIWLGLTALVLFAVIVGVFRERGYAWSPGLILVSMAALVASFHLAPVFGTFFWGQINIFLMGLVALDFLRRRTGNKGGGIFSGLAAGIKLTPVFFYLPLLLGRRWRAMVYMTLTILATVVIGFLFVPDAKSFWQTKIFETQRIGGEDNPGAQSLGAVLHRLGYDNTVLWLVCVVAIVALYSIVVLGCYRRGNYSMIMALGGVVACIISPFSWYHHWVFLVPLFVVFLDAGFQLVQAVSDKVKGVLGWVVEQLLSFAVVAVLTVVFLPFVSNATSRRLGFFGQGVAHDNPLWQGAFTFLGVAFVVVAAAYYAVRYFTDRRATGTERDAADSL</sequence>
<keyword evidence="4 8" id="KW-0812">Transmembrane</keyword>
<evidence type="ECO:0000313" key="9">
    <source>
        <dbReference type="EMBL" id="MCZ9290504.1"/>
    </source>
</evidence>
<feature type="transmembrane region" description="Helical" evidence="8">
    <location>
        <begin position="350"/>
        <end position="376"/>
    </location>
</feature>
<dbReference type="Pfam" id="PF09594">
    <property type="entry name" value="GT87"/>
    <property type="match status" value="1"/>
</dbReference>
<evidence type="ECO:0000256" key="2">
    <source>
        <dbReference type="ARBA" id="ARBA00022475"/>
    </source>
</evidence>
<dbReference type="InterPro" id="IPR018584">
    <property type="entry name" value="GT87"/>
</dbReference>
<feature type="transmembrane region" description="Helical" evidence="8">
    <location>
        <begin position="396"/>
        <end position="418"/>
    </location>
</feature>
<keyword evidence="10" id="KW-1185">Reference proteome</keyword>
<evidence type="ECO:0000256" key="8">
    <source>
        <dbReference type="SAM" id="Phobius"/>
    </source>
</evidence>
<dbReference type="RefSeq" id="WP_269944922.1">
    <property type="nucleotide sequence ID" value="NZ_JAKMUT010000014.1"/>
</dbReference>
<gene>
    <name evidence="9" type="ORF">L8V00_09875</name>
</gene>
<comment type="subcellular location">
    <subcellularLocation>
        <location evidence="1">Cell membrane</location>
        <topology evidence="1">Multi-pass membrane protein</topology>
    </subcellularLocation>
</comment>
<name>A0A9X3LNN2_9CORY</name>
<dbReference type="AlphaFoldDB" id="A0A9X3LNN2"/>
<proteinExistence type="inferred from homology"/>
<keyword evidence="2" id="KW-1003">Cell membrane</keyword>
<feature type="transmembrane region" description="Helical" evidence="8">
    <location>
        <begin position="132"/>
        <end position="151"/>
    </location>
</feature>
<feature type="transmembrane region" description="Helical" evidence="8">
    <location>
        <begin position="301"/>
        <end position="318"/>
    </location>
</feature>
<feature type="transmembrane region" description="Helical" evidence="8">
    <location>
        <begin position="273"/>
        <end position="294"/>
    </location>
</feature>
<dbReference type="EMBL" id="JAKMUT010000014">
    <property type="protein sequence ID" value="MCZ9290504.1"/>
    <property type="molecule type" value="Genomic_DNA"/>
</dbReference>
<protein>
    <submittedName>
        <fullName evidence="9">Glycosyltransferase 87 family protein</fullName>
    </submittedName>
</protein>